<reference evidence="9 10" key="1">
    <citation type="journal article" date="2008" name="J. Bacteriol.">
        <title>Insights into plant cell wall degradation from the genome sequence of the soil bacterium Cellvibrio japonicus.</title>
        <authorList>
            <person name="Deboy R.T."/>
            <person name="Mongodin E.F."/>
            <person name="Fouts D.E."/>
            <person name="Tailford L.E."/>
            <person name="Khouri H."/>
            <person name="Emerson J.B."/>
            <person name="Mohamoud Y."/>
            <person name="Watkins K."/>
            <person name="Henrissat B."/>
            <person name="Gilbert H.J."/>
            <person name="Nelson K.E."/>
        </authorList>
    </citation>
    <scope>NUCLEOTIDE SEQUENCE [LARGE SCALE GENOMIC DNA]</scope>
    <source>
        <strain evidence="9 10">Ueda107</strain>
    </source>
</reference>
<dbReference type="InterPro" id="IPR013190">
    <property type="entry name" value="GH98_C"/>
</dbReference>
<dbReference type="Pfam" id="PF00553">
    <property type="entry name" value="CBM_2"/>
    <property type="match status" value="1"/>
</dbReference>
<proteinExistence type="predicted"/>
<feature type="domain" description="CBM6" evidence="8">
    <location>
        <begin position="885"/>
        <end position="1015"/>
    </location>
</feature>
<sequence length="1016" mass="110653">MRNLRRNLRLATAATGVSIALATFAPQSMAACQYQVSSEWGSGFVASIRITNDTNTTVNNWNVNWTYNGSSRVSSSWNANVSGSNPYSATGVSWNASIAPGQTVEFGIQGTGAAEIPALTGSLCSPSNSSTSLSSSSSSSSAANNATTILIQENATGFCRADGTIDNDHSGYTGPGFANTPNTAGASIEWSVNIITAGTYRLEWRFANGGANARPGSILLNGNAVGTASFDPSGGWATWTTAGANITLTAGVHRIRLQATTGEGLANIDSLALTGANASAANCASVSSSSVSSNSSSSSSATGVTMRRPLSPSQPMFMVHIDTWNSADPQKIIDLIPADIRPYVVMVISMSIYHEGANGNQCRWLQVENGIETARSWIKTAAENNIWAMVQPSSGGFTHFPDYGPNADLESTIYGELFRDYPNFLGINYAEQFWGFDEDCSPSPQQRWEHWANLLKLSNKYGGYLAVSFTGGFWGASINPMAMAKRNSTFESALKSYSNHFIIQEKFTMPYGFHDIESVSLGMYLSGFAGHYGIRTDRTGWQNVDGSDKYPVAAGSPHLIEHLTFTGQTVFDGPELIWLDTIRGLSNGSTSDGYTTRRWELFPQFKNIQLDIYRKILDGSLRILDRKEVIDRTKVVIVNDMNTGDDRVRYASPETLFTGLYLLDDDGTYLNQKSWYKKTGRYPAIPTVWKLNDSIANSFQVQVNRSGYNARWPNITAKVNEFNSVFPQEYTGDIYAGRQENTWVTYNPYKTNRTASGTIPFKYNTCDAMSVTYSQFTTGVVKEYTNRLDFYLTNYDIDNTALKTNVIRITGASSQPTFTFRDRGEHQASNVTSNWTNGVLTLNVNHNGPLEITVNCSGSASGRLTSYKTATLQPPAAPPLYTGARQYEAEHFDFRSIGGQVTNGINGAIRNYQGLGYLNFGTSASASVRDHVSVSSAGTYQLRTRYSLTGANISSIDVYVNGARVATPVFTQTSSTSNWAINQQTINLNAGSNTIEFRATAARSSIIYFDNIVITR</sequence>
<dbReference type="STRING" id="498211.CJA_3286"/>
<feature type="chain" id="PRO_5002796591" evidence="6">
    <location>
        <begin position="31"/>
        <end position="1016"/>
    </location>
</feature>
<dbReference type="GO" id="GO:0005975">
    <property type="term" value="P:carbohydrate metabolic process"/>
    <property type="evidence" value="ECO:0007669"/>
    <property type="project" value="InterPro"/>
</dbReference>
<dbReference type="CDD" id="cd04082">
    <property type="entry name" value="CBM35_pectate_lyase-like"/>
    <property type="match status" value="1"/>
</dbReference>
<evidence type="ECO:0000256" key="3">
    <source>
        <dbReference type="ARBA" id="ARBA00023157"/>
    </source>
</evidence>
<dbReference type="InterPro" id="IPR008965">
    <property type="entry name" value="CBM2/CBM3_carb-bd_dom_sf"/>
</dbReference>
<keyword evidence="10" id="KW-1185">Reference proteome</keyword>
<dbReference type="Gene3D" id="2.60.220.10">
    <property type="entry name" value="Polysaccharide lyase family 8-like, C-terminal"/>
    <property type="match status" value="1"/>
</dbReference>
<keyword evidence="4 9" id="KW-0326">Glycosidase</keyword>
<evidence type="ECO:0000313" key="9">
    <source>
        <dbReference type="EMBL" id="ACE84677.1"/>
    </source>
</evidence>
<dbReference type="CAZy" id="GH98">
    <property type="family name" value="Glycoside Hydrolase Family 98"/>
</dbReference>
<evidence type="ECO:0000259" key="8">
    <source>
        <dbReference type="PROSITE" id="PS51175"/>
    </source>
</evidence>
<dbReference type="GO" id="GO:0030247">
    <property type="term" value="F:polysaccharide binding"/>
    <property type="evidence" value="ECO:0007669"/>
    <property type="project" value="UniProtKB-UniRule"/>
</dbReference>
<dbReference type="GO" id="GO:0004553">
    <property type="term" value="F:hydrolase activity, hydrolyzing O-glycosyl compounds"/>
    <property type="evidence" value="ECO:0007669"/>
    <property type="project" value="InterPro"/>
</dbReference>
<dbReference type="CAZy" id="CBM35">
    <property type="family name" value="Carbohydrate-Binding Module Family 35"/>
</dbReference>
<keyword evidence="3" id="KW-1015">Disulfide bond</keyword>
<dbReference type="PROSITE" id="PS00561">
    <property type="entry name" value="CBM2_A"/>
    <property type="match status" value="1"/>
</dbReference>
<dbReference type="Pfam" id="PF08307">
    <property type="entry name" value="Glyco_hydro_98C"/>
    <property type="match status" value="1"/>
</dbReference>
<dbReference type="InterPro" id="IPR006584">
    <property type="entry name" value="Cellulose-bd_IV"/>
</dbReference>
<dbReference type="Pfam" id="PF03422">
    <property type="entry name" value="CBM_6"/>
    <property type="match status" value="1"/>
</dbReference>
<feature type="signal peptide" evidence="6">
    <location>
        <begin position="1"/>
        <end position="30"/>
    </location>
</feature>
<organism evidence="9 10">
    <name type="scientific">Cellvibrio japonicus (strain Ueda107)</name>
    <name type="common">Pseudomonas fluorescens subsp. cellulosa</name>
    <dbReference type="NCBI Taxonomy" id="498211"/>
    <lineage>
        <taxon>Bacteria</taxon>
        <taxon>Pseudomonadati</taxon>
        <taxon>Pseudomonadota</taxon>
        <taxon>Gammaproteobacteria</taxon>
        <taxon>Cellvibrionales</taxon>
        <taxon>Cellvibrionaceae</taxon>
        <taxon>Cellvibrio</taxon>
    </lineage>
</organism>
<dbReference type="InterPro" id="IPR001919">
    <property type="entry name" value="CBD2"/>
</dbReference>
<dbReference type="PROSITE" id="PS51175">
    <property type="entry name" value="CBM6"/>
    <property type="match status" value="2"/>
</dbReference>
<dbReference type="SUPFAM" id="SSF49785">
    <property type="entry name" value="Galactose-binding domain-like"/>
    <property type="match status" value="2"/>
</dbReference>
<protein>
    <submittedName>
        <fullName evidence="9">Endo-beta-galactosidase, putative, ebg98A</fullName>
        <ecNumber evidence="9">3.2.1.-</ecNumber>
    </submittedName>
</protein>
<keyword evidence="2 9" id="KW-0378">Hydrolase</keyword>
<dbReference type="PROSITE" id="PS51173">
    <property type="entry name" value="CBM2"/>
    <property type="match status" value="1"/>
</dbReference>
<evidence type="ECO:0000256" key="1">
    <source>
        <dbReference type="ARBA" id="ARBA00022729"/>
    </source>
</evidence>
<dbReference type="InterPro" id="IPR012291">
    <property type="entry name" value="CBM2_carb-bd_dom_sf"/>
</dbReference>
<gene>
    <name evidence="9" type="primary">ebg98</name>
    <name evidence="9" type="ordered locus">CJA_3286</name>
</gene>
<evidence type="ECO:0000256" key="4">
    <source>
        <dbReference type="ARBA" id="ARBA00023295"/>
    </source>
</evidence>
<dbReference type="eggNOG" id="COG0612">
    <property type="taxonomic scope" value="Bacteria"/>
</dbReference>
<dbReference type="InterPro" id="IPR013191">
    <property type="entry name" value="GH98_central"/>
</dbReference>
<dbReference type="HOGENOM" id="CLU_011118_0_0_6"/>
<dbReference type="InterPro" id="IPR008979">
    <property type="entry name" value="Galactose-bd-like_sf"/>
</dbReference>
<dbReference type="Proteomes" id="UP000001036">
    <property type="component" value="Chromosome"/>
</dbReference>
<evidence type="ECO:0000256" key="6">
    <source>
        <dbReference type="SAM" id="SignalP"/>
    </source>
</evidence>
<dbReference type="CAZy" id="CBM2">
    <property type="family name" value="Carbohydrate-Binding Module Family 2"/>
</dbReference>
<dbReference type="Pfam" id="PF08306">
    <property type="entry name" value="Glyco_hydro_98M"/>
    <property type="match status" value="1"/>
</dbReference>
<dbReference type="Gene3D" id="2.60.120.260">
    <property type="entry name" value="Galactose-binding domain-like"/>
    <property type="match status" value="2"/>
</dbReference>
<dbReference type="SMART" id="SM00606">
    <property type="entry name" value="CBD_IV"/>
    <property type="match status" value="1"/>
</dbReference>
<dbReference type="InterPro" id="IPR005084">
    <property type="entry name" value="CBM6"/>
</dbReference>
<evidence type="ECO:0000259" key="7">
    <source>
        <dbReference type="PROSITE" id="PS51173"/>
    </source>
</evidence>
<feature type="domain" description="CBM6" evidence="8">
    <location>
        <begin position="147"/>
        <end position="274"/>
    </location>
</feature>
<dbReference type="InterPro" id="IPR018366">
    <property type="entry name" value="CBM2_CS"/>
</dbReference>
<evidence type="ECO:0000256" key="2">
    <source>
        <dbReference type="ARBA" id="ARBA00022801"/>
    </source>
</evidence>
<dbReference type="SUPFAM" id="SSF49384">
    <property type="entry name" value="Carbohydrate-binding domain"/>
    <property type="match status" value="1"/>
</dbReference>
<dbReference type="CDD" id="cd04083">
    <property type="entry name" value="CBM35_Lmo2446-like"/>
    <property type="match status" value="1"/>
</dbReference>
<dbReference type="PROSITE" id="PS51257">
    <property type="entry name" value="PROKAR_LIPOPROTEIN"/>
    <property type="match status" value="1"/>
</dbReference>
<evidence type="ECO:0000256" key="5">
    <source>
        <dbReference type="SAM" id="MobiDB-lite"/>
    </source>
</evidence>
<evidence type="ECO:0000313" key="10">
    <source>
        <dbReference type="Proteomes" id="UP000001036"/>
    </source>
</evidence>
<feature type="compositionally biased region" description="Low complexity" evidence="5">
    <location>
        <begin position="287"/>
        <end position="301"/>
    </location>
</feature>
<dbReference type="EMBL" id="CP000934">
    <property type="protein sequence ID" value="ACE84677.1"/>
    <property type="molecule type" value="Genomic_DNA"/>
</dbReference>
<dbReference type="EC" id="3.2.1.-" evidence="9"/>
<name>B3PEI4_CELJU</name>
<dbReference type="Gene3D" id="2.60.40.290">
    <property type="match status" value="1"/>
</dbReference>
<keyword evidence="1 6" id="KW-0732">Signal</keyword>
<dbReference type="KEGG" id="cja:CJA_3286"/>
<feature type="region of interest" description="Disordered" evidence="5">
    <location>
        <begin position="287"/>
        <end position="307"/>
    </location>
</feature>
<dbReference type="SMART" id="SM00637">
    <property type="entry name" value="CBD_II"/>
    <property type="match status" value="1"/>
</dbReference>
<dbReference type="AlphaFoldDB" id="B3PEI4"/>
<accession>B3PEI4</accession>
<feature type="domain" description="CBM2" evidence="7">
    <location>
        <begin position="25"/>
        <end position="127"/>
    </location>
</feature>
<dbReference type="Gene3D" id="3.20.20.80">
    <property type="entry name" value="Glycosidases"/>
    <property type="match status" value="1"/>
</dbReference>
<dbReference type="InterPro" id="IPR011071">
    <property type="entry name" value="Lyase_8-like_C"/>
</dbReference>
<dbReference type="Pfam" id="PF16990">
    <property type="entry name" value="CBM_35"/>
    <property type="match status" value="1"/>
</dbReference>